<evidence type="ECO:0000313" key="8">
    <source>
        <dbReference type="Proteomes" id="UP001302494"/>
    </source>
</evidence>
<evidence type="ECO:0000256" key="1">
    <source>
        <dbReference type="ARBA" id="ARBA00009018"/>
    </source>
</evidence>
<dbReference type="PANTHER" id="PTHR10695:SF46">
    <property type="entry name" value="BIFUNCTIONAL COENZYME A SYNTHASE-RELATED"/>
    <property type="match status" value="1"/>
</dbReference>
<comment type="function">
    <text evidence="5">Catalyzes the phosphorylation of the 3'-hydroxyl group of dephosphocoenzyme A to form coenzyme A.</text>
</comment>
<protein>
    <recommendedName>
        <fullName evidence="5 6">Dephospho-CoA kinase</fullName>
        <ecNumber evidence="5 6">2.7.1.24</ecNumber>
    </recommendedName>
    <alternativeName>
        <fullName evidence="5">Dephosphocoenzyme A kinase</fullName>
    </alternativeName>
</protein>
<keyword evidence="2 5" id="KW-0547">Nucleotide-binding</keyword>
<dbReference type="CDD" id="cd02022">
    <property type="entry name" value="DPCK"/>
    <property type="match status" value="1"/>
</dbReference>
<dbReference type="KEGG" id="nneo:PQG83_04880"/>
<reference evidence="7 8" key="1">
    <citation type="submission" date="2023-01" db="EMBL/GenBank/DDBJ databases">
        <title>Cultivation and genomic characterization of new, ubiquitous marine nitrite-oxidizing bacteria from the Nitrospirales.</title>
        <authorList>
            <person name="Mueller A.J."/>
            <person name="Daebeler A."/>
            <person name="Herbold C.W."/>
            <person name="Kirkegaard R.H."/>
            <person name="Daims H."/>
        </authorList>
    </citation>
    <scope>NUCLEOTIDE SEQUENCE [LARGE SCALE GENOMIC DNA]</scope>
    <source>
        <strain evidence="7 8">DK</strain>
    </source>
</reference>
<dbReference type="Pfam" id="PF01121">
    <property type="entry name" value="CoaE"/>
    <property type="match status" value="1"/>
</dbReference>
<evidence type="ECO:0000256" key="5">
    <source>
        <dbReference type="HAMAP-Rule" id="MF_00376"/>
    </source>
</evidence>
<accession>A0AA96JXD3</accession>
<dbReference type="EC" id="2.7.1.24" evidence="5 6"/>
<feature type="binding site" evidence="5">
    <location>
        <begin position="30"/>
        <end position="35"/>
    </location>
    <ligand>
        <name>ATP</name>
        <dbReference type="ChEBI" id="CHEBI:30616"/>
    </ligand>
</feature>
<comment type="pathway">
    <text evidence="5">Cofactor biosynthesis; coenzyme A biosynthesis; CoA from (R)-pantothenate: step 5/5.</text>
</comment>
<keyword evidence="5 7" id="KW-0418">Kinase</keyword>
<dbReference type="RefSeq" id="WP_312747429.1">
    <property type="nucleotide sequence ID" value="NZ_CP116968.1"/>
</dbReference>
<dbReference type="GO" id="GO:0005737">
    <property type="term" value="C:cytoplasm"/>
    <property type="evidence" value="ECO:0007669"/>
    <property type="project" value="UniProtKB-SubCell"/>
</dbReference>
<dbReference type="GO" id="GO:0015937">
    <property type="term" value="P:coenzyme A biosynthetic process"/>
    <property type="evidence" value="ECO:0007669"/>
    <property type="project" value="UniProtKB-UniRule"/>
</dbReference>
<keyword evidence="8" id="KW-1185">Reference proteome</keyword>
<dbReference type="PANTHER" id="PTHR10695">
    <property type="entry name" value="DEPHOSPHO-COA KINASE-RELATED"/>
    <property type="match status" value="1"/>
</dbReference>
<dbReference type="Gene3D" id="3.40.50.300">
    <property type="entry name" value="P-loop containing nucleotide triphosphate hydrolases"/>
    <property type="match status" value="1"/>
</dbReference>
<evidence type="ECO:0000256" key="4">
    <source>
        <dbReference type="ARBA" id="ARBA00022993"/>
    </source>
</evidence>
<name>A0AA96JXD3_9BACT</name>
<gene>
    <name evidence="5 7" type="primary">coaE</name>
    <name evidence="7" type="ORF">PQG83_04880</name>
</gene>
<evidence type="ECO:0000256" key="6">
    <source>
        <dbReference type="NCBIfam" id="TIGR00152"/>
    </source>
</evidence>
<dbReference type="Proteomes" id="UP001302494">
    <property type="component" value="Chromosome"/>
</dbReference>
<dbReference type="HAMAP" id="MF_00376">
    <property type="entry name" value="Dephospho_CoA_kinase"/>
    <property type="match status" value="1"/>
</dbReference>
<proteinExistence type="inferred from homology"/>
<dbReference type="NCBIfam" id="TIGR00152">
    <property type="entry name" value="dephospho-CoA kinase"/>
    <property type="match status" value="1"/>
</dbReference>
<dbReference type="EMBL" id="CP116968">
    <property type="protein sequence ID" value="WNM63090.1"/>
    <property type="molecule type" value="Genomic_DNA"/>
</dbReference>
<evidence type="ECO:0000256" key="3">
    <source>
        <dbReference type="ARBA" id="ARBA00022840"/>
    </source>
</evidence>
<comment type="subcellular location">
    <subcellularLocation>
        <location evidence="5">Cytoplasm</location>
    </subcellularLocation>
</comment>
<evidence type="ECO:0000256" key="2">
    <source>
        <dbReference type="ARBA" id="ARBA00022741"/>
    </source>
</evidence>
<comment type="catalytic activity">
    <reaction evidence="5">
        <text>3'-dephospho-CoA + ATP = ADP + CoA + H(+)</text>
        <dbReference type="Rhea" id="RHEA:18245"/>
        <dbReference type="ChEBI" id="CHEBI:15378"/>
        <dbReference type="ChEBI" id="CHEBI:30616"/>
        <dbReference type="ChEBI" id="CHEBI:57287"/>
        <dbReference type="ChEBI" id="CHEBI:57328"/>
        <dbReference type="ChEBI" id="CHEBI:456216"/>
        <dbReference type="EC" id="2.7.1.24"/>
    </reaction>
</comment>
<dbReference type="PROSITE" id="PS51219">
    <property type="entry name" value="DPCK"/>
    <property type="match status" value="1"/>
</dbReference>
<keyword evidence="5 7" id="KW-0808">Transferase</keyword>
<dbReference type="InterPro" id="IPR027417">
    <property type="entry name" value="P-loop_NTPase"/>
</dbReference>
<sequence length="231" mass="26111">MPKFSLIYCRPPPPMLWLAMVVVGLTGGLASGKTTVAKIFQSLGARIIDADELARAVVKPGKPAWRDIVKEFGTKVLAKDRTINRHALADIVFKSPKKLHVLQAIIHPRVAREQAKQVKSMRHEDPHAVIIYDAALLLEAGAHRRMDHVIVVTADRATQLARACRRDGLTKARALRRIRQQMLLRHKLDYADAVLDGTWSRTRLRHAVRSLYRTYVNEARSRTARRSLNTP</sequence>
<evidence type="ECO:0000313" key="7">
    <source>
        <dbReference type="EMBL" id="WNM63090.1"/>
    </source>
</evidence>
<dbReference type="GO" id="GO:0004140">
    <property type="term" value="F:dephospho-CoA kinase activity"/>
    <property type="evidence" value="ECO:0007669"/>
    <property type="project" value="UniProtKB-UniRule"/>
</dbReference>
<dbReference type="GO" id="GO:0005524">
    <property type="term" value="F:ATP binding"/>
    <property type="evidence" value="ECO:0007669"/>
    <property type="project" value="UniProtKB-UniRule"/>
</dbReference>
<keyword evidence="4 5" id="KW-0173">Coenzyme A biosynthesis</keyword>
<keyword evidence="3 5" id="KW-0067">ATP-binding</keyword>
<organism evidence="7 8">
    <name type="scientific">Candidatus Nitrospira neomarina</name>
    <dbReference type="NCBI Taxonomy" id="3020899"/>
    <lineage>
        <taxon>Bacteria</taxon>
        <taxon>Pseudomonadati</taxon>
        <taxon>Nitrospirota</taxon>
        <taxon>Nitrospiria</taxon>
        <taxon>Nitrospirales</taxon>
        <taxon>Nitrospiraceae</taxon>
        <taxon>Nitrospira</taxon>
    </lineage>
</organism>
<dbReference type="SUPFAM" id="SSF52540">
    <property type="entry name" value="P-loop containing nucleoside triphosphate hydrolases"/>
    <property type="match status" value="1"/>
</dbReference>
<dbReference type="InterPro" id="IPR001977">
    <property type="entry name" value="Depp_CoAkinase"/>
</dbReference>
<keyword evidence="5" id="KW-0963">Cytoplasm</keyword>
<dbReference type="AlphaFoldDB" id="A0AA96JXD3"/>
<comment type="similarity">
    <text evidence="1 5">Belongs to the CoaE family.</text>
</comment>